<evidence type="ECO:0000256" key="1">
    <source>
        <dbReference type="ARBA" id="ARBA00022741"/>
    </source>
</evidence>
<dbReference type="InterPro" id="IPR001806">
    <property type="entry name" value="Small_GTPase"/>
</dbReference>
<dbReference type="InterPro" id="IPR005225">
    <property type="entry name" value="Small_GTP-bd"/>
</dbReference>
<evidence type="ECO:0000313" key="4">
    <source>
        <dbReference type="Proteomes" id="UP001374579"/>
    </source>
</evidence>
<dbReference type="PROSITE" id="PS51420">
    <property type="entry name" value="RHO"/>
    <property type="match status" value="1"/>
</dbReference>
<dbReference type="InterPro" id="IPR027417">
    <property type="entry name" value="P-loop_NTPase"/>
</dbReference>
<dbReference type="Proteomes" id="UP001374579">
    <property type="component" value="Unassembled WGS sequence"/>
</dbReference>
<keyword evidence="1" id="KW-0547">Nucleotide-binding</keyword>
<dbReference type="AlphaFoldDB" id="A0AAN9BCJ5"/>
<dbReference type="PRINTS" id="PR00449">
    <property type="entry name" value="RASTRNSFRMNG"/>
</dbReference>
<dbReference type="NCBIfam" id="TIGR00231">
    <property type="entry name" value="small_GTP"/>
    <property type="match status" value="1"/>
</dbReference>
<name>A0AAN9BCJ5_9CAEN</name>
<dbReference type="GO" id="GO:0007264">
    <property type="term" value="P:small GTPase-mediated signal transduction"/>
    <property type="evidence" value="ECO:0007669"/>
    <property type="project" value="InterPro"/>
</dbReference>
<sequence length="205" mass="23030">MESIRKRLLVCGDNECGKTALRRVFVKGEPADNGFVPICGLPTQVIETDFNETQVDVVLVETDGPQVVSKLAQRAYEDSDVIVICFAIDDPDSLENVEFIWYHIVCRFRRSGVPIILVGNKKDLRNDPATLRKLEQMRESPVSCEEGRAMAEKIGAAAYLECSARTNDGVREVLEAAIRSTLRKPPGQFGLLCVFVFRVLQFFFR</sequence>
<comment type="caution">
    <text evidence="3">The sequence shown here is derived from an EMBL/GenBank/DDBJ whole genome shotgun (WGS) entry which is preliminary data.</text>
</comment>
<protein>
    <submittedName>
        <fullName evidence="3">Uncharacterized protein</fullName>
    </submittedName>
</protein>
<gene>
    <name evidence="3" type="ORF">V1264_020774</name>
</gene>
<reference evidence="3 4" key="1">
    <citation type="submission" date="2024-02" db="EMBL/GenBank/DDBJ databases">
        <title>Chromosome-scale genome assembly of the rough periwinkle Littorina saxatilis.</title>
        <authorList>
            <person name="De Jode A."/>
            <person name="Faria R."/>
            <person name="Formenti G."/>
            <person name="Sims Y."/>
            <person name="Smith T.P."/>
            <person name="Tracey A."/>
            <person name="Wood J.M.D."/>
            <person name="Zagrodzka Z.B."/>
            <person name="Johannesson K."/>
            <person name="Butlin R.K."/>
            <person name="Leder E.H."/>
        </authorList>
    </citation>
    <scope>NUCLEOTIDE SEQUENCE [LARGE SCALE GENOMIC DNA]</scope>
    <source>
        <strain evidence="3">Snail1</strain>
        <tissue evidence="3">Muscle</tissue>
    </source>
</reference>
<dbReference type="InterPro" id="IPR003578">
    <property type="entry name" value="Small_GTPase_Rho"/>
</dbReference>
<dbReference type="GO" id="GO:0003924">
    <property type="term" value="F:GTPase activity"/>
    <property type="evidence" value="ECO:0007669"/>
    <property type="project" value="InterPro"/>
</dbReference>
<dbReference type="Gene3D" id="3.40.50.300">
    <property type="entry name" value="P-loop containing nucleotide triphosphate hydrolases"/>
    <property type="match status" value="1"/>
</dbReference>
<accession>A0AAN9BCJ5</accession>
<dbReference type="PANTHER" id="PTHR24072">
    <property type="entry name" value="RHO FAMILY GTPASE"/>
    <property type="match status" value="1"/>
</dbReference>
<dbReference type="SMART" id="SM00173">
    <property type="entry name" value="RAS"/>
    <property type="match status" value="1"/>
</dbReference>
<dbReference type="GO" id="GO:0005525">
    <property type="term" value="F:GTP binding"/>
    <property type="evidence" value="ECO:0007669"/>
    <property type="project" value="UniProtKB-KW"/>
</dbReference>
<dbReference type="SMART" id="SM00174">
    <property type="entry name" value="RHO"/>
    <property type="match status" value="1"/>
</dbReference>
<evidence type="ECO:0000256" key="2">
    <source>
        <dbReference type="ARBA" id="ARBA00023134"/>
    </source>
</evidence>
<keyword evidence="4" id="KW-1185">Reference proteome</keyword>
<proteinExistence type="predicted"/>
<dbReference type="PROSITE" id="PS51421">
    <property type="entry name" value="RAS"/>
    <property type="match status" value="1"/>
</dbReference>
<keyword evidence="2" id="KW-0342">GTP-binding</keyword>
<organism evidence="3 4">
    <name type="scientific">Littorina saxatilis</name>
    <dbReference type="NCBI Taxonomy" id="31220"/>
    <lineage>
        <taxon>Eukaryota</taxon>
        <taxon>Metazoa</taxon>
        <taxon>Spiralia</taxon>
        <taxon>Lophotrochozoa</taxon>
        <taxon>Mollusca</taxon>
        <taxon>Gastropoda</taxon>
        <taxon>Caenogastropoda</taxon>
        <taxon>Littorinimorpha</taxon>
        <taxon>Littorinoidea</taxon>
        <taxon>Littorinidae</taxon>
        <taxon>Littorina</taxon>
    </lineage>
</organism>
<dbReference type="SUPFAM" id="SSF52540">
    <property type="entry name" value="P-loop containing nucleoside triphosphate hydrolases"/>
    <property type="match status" value="1"/>
</dbReference>
<dbReference type="Pfam" id="PF00071">
    <property type="entry name" value="Ras"/>
    <property type="match status" value="1"/>
</dbReference>
<dbReference type="SMART" id="SM00175">
    <property type="entry name" value="RAB"/>
    <property type="match status" value="1"/>
</dbReference>
<dbReference type="PROSITE" id="PS51419">
    <property type="entry name" value="RAB"/>
    <property type="match status" value="1"/>
</dbReference>
<evidence type="ECO:0000313" key="3">
    <source>
        <dbReference type="EMBL" id="KAK7102576.1"/>
    </source>
</evidence>
<dbReference type="EMBL" id="JBAMIC010000010">
    <property type="protein sequence ID" value="KAK7102576.1"/>
    <property type="molecule type" value="Genomic_DNA"/>
</dbReference>